<evidence type="ECO:0000313" key="2">
    <source>
        <dbReference type="Proteomes" id="UP001596368"/>
    </source>
</evidence>
<evidence type="ECO:0000313" key="1">
    <source>
        <dbReference type="EMBL" id="MFC7138082.1"/>
    </source>
</evidence>
<comment type="caution">
    <text evidence="1">The sequence shown here is derived from an EMBL/GenBank/DDBJ whole genome shotgun (WGS) entry which is preliminary data.</text>
</comment>
<gene>
    <name evidence="1" type="ORF">ACFQRB_19635</name>
</gene>
<name>A0ABD5XSK1_9EURY</name>
<dbReference type="EMBL" id="JBHSZG010000008">
    <property type="protein sequence ID" value="MFC7138082.1"/>
    <property type="molecule type" value="Genomic_DNA"/>
</dbReference>
<reference evidence="1 2" key="1">
    <citation type="journal article" date="2019" name="Int. J. Syst. Evol. Microbiol.">
        <title>The Global Catalogue of Microorganisms (GCM) 10K type strain sequencing project: providing services to taxonomists for standard genome sequencing and annotation.</title>
        <authorList>
            <consortium name="The Broad Institute Genomics Platform"/>
            <consortium name="The Broad Institute Genome Sequencing Center for Infectious Disease"/>
            <person name="Wu L."/>
            <person name="Ma J."/>
        </authorList>
    </citation>
    <scope>NUCLEOTIDE SEQUENCE [LARGE SCALE GENOMIC DNA]</scope>
    <source>
        <strain evidence="1 2">DT92</strain>
    </source>
</reference>
<dbReference type="Proteomes" id="UP001596368">
    <property type="component" value="Unassembled WGS sequence"/>
</dbReference>
<organism evidence="1 2">
    <name type="scientific">Halobaculum litoreum</name>
    <dbReference type="NCBI Taxonomy" id="3031998"/>
    <lineage>
        <taxon>Archaea</taxon>
        <taxon>Methanobacteriati</taxon>
        <taxon>Methanobacteriota</taxon>
        <taxon>Stenosarchaea group</taxon>
        <taxon>Halobacteria</taxon>
        <taxon>Halobacteriales</taxon>
        <taxon>Haloferacaceae</taxon>
        <taxon>Halobaculum</taxon>
    </lineage>
</organism>
<proteinExistence type="predicted"/>
<protein>
    <submittedName>
        <fullName evidence="1">Uncharacterized protein</fullName>
    </submittedName>
</protein>
<sequence>MDWSDPAYEINKGLLFDDDERVDPTPDDQRFDVFRRGWGEAVDGDKADFGERAFRTLSWRNLGYRLGLLFDETPEPLQRELYAWCVKQLREQRGR</sequence>
<dbReference type="AlphaFoldDB" id="A0ABD5XSK1"/>
<keyword evidence="2" id="KW-1185">Reference proteome</keyword>
<accession>A0ABD5XSK1</accession>